<dbReference type="SMART" id="SM00342">
    <property type="entry name" value="HTH_ARAC"/>
    <property type="match status" value="1"/>
</dbReference>
<keyword evidence="3" id="KW-0805">Transcription regulation</keyword>
<dbReference type="Gene3D" id="2.60.40.1500">
    <property type="entry name" value="Glycosyl hydrolase domain, family 39"/>
    <property type="match status" value="1"/>
</dbReference>
<evidence type="ECO:0000313" key="9">
    <source>
        <dbReference type="Proteomes" id="UP001489509"/>
    </source>
</evidence>
<dbReference type="InterPro" id="IPR018062">
    <property type="entry name" value="HTH_AraC-typ_CS"/>
</dbReference>
<keyword evidence="4" id="KW-0238">DNA-binding</keyword>
<evidence type="ECO:0000256" key="5">
    <source>
        <dbReference type="ARBA" id="ARBA00023163"/>
    </source>
</evidence>
<protein>
    <submittedName>
        <fullName evidence="8">Helix-turn-helix domain-containing protein</fullName>
    </submittedName>
</protein>
<evidence type="ECO:0000259" key="7">
    <source>
        <dbReference type="PROSITE" id="PS01124"/>
    </source>
</evidence>
<evidence type="ECO:0000256" key="3">
    <source>
        <dbReference type="ARBA" id="ARBA00023015"/>
    </source>
</evidence>
<dbReference type="Pfam" id="PF12833">
    <property type="entry name" value="HTH_18"/>
    <property type="match status" value="1"/>
</dbReference>
<dbReference type="InterPro" id="IPR018060">
    <property type="entry name" value="HTH_AraC"/>
</dbReference>
<evidence type="ECO:0000256" key="6">
    <source>
        <dbReference type="ARBA" id="ARBA00023295"/>
    </source>
</evidence>
<evidence type="ECO:0000256" key="1">
    <source>
        <dbReference type="ARBA" id="ARBA00008875"/>
    </source>
</evidence>
<gene>
    <name evidence="8" type="ORF">WMO26_03555</name>
</gene>
<dbReference type="PROSITE" id="PS00041">
    <property type="entry name" value="HTH_ARAC_FAMILY_1"/>
    <property type="match status" value="1"/>
</dbReference>
<dbReference type="InterPro" id="IPR037923">
    <property type="entry name" value="HTH-like"/>
</dbReference>
<dbReference type="SUPFAM" id="SSF46689">
    <property type="entry name" value="Homeodomain-like"/>
    <property type="match status" value="2"/>
</dbReference>
<dbReference type="Gene3D" id="1.10.10.60">
    <property type="entry name" value="Homeodomain-like"/>
    <property type="match status" value="2"/>
</dbReference>
<organism evidence="8 9">
    <name type="scientific">Solibaculum intestinale</name>
    <dbReference type="NCBI Taxonomy" id="3133165"/>
    <lineage>
        <taxon>Bacteria</taxon>
        <taxon>Bacillati</taxon>
        <taxon>Bacillota</taxon>
        <taxon>Clostridia</taxon>
        <taxon>Eubacteriales</taxon>
        <taxon>Oscillospiraceae</taxon>
        <taxon>Solibaculum</taxon>
    </lineage>
</organism>
<keyword evidence="9" id="KW-1185">Reference proteome</keyword>
<dbReference type="PRINTS" id="PR00745">
    <property type="entry name" value="GLHYDRLASE39"/>
</dbReference>
<dbReference type="PROSITE" id="PS01124">
    <property type="entry name" value="HTH_ARAC_FAMILY_2"/>
    <property type="match status" value="1"/>
</dbReference>
<dbReference type="SUPFAM" id="SSF51011">
    <property type="entry name" value="Glycosyl hydrolase domain"/>
    <property type="match status" value="1"/>
</dbReference>
<dbReference type="InterPro" id="IPR000514">
    <property type="entry name" value="Glyco_hydro_39"/>
</dbReference>
<keyword evidence="6" id="KW-0326">Glycosidase</keyword>
<dbReference type="SUPFAM" id="SSF51445">
    <property type="entry name" value="(Trans)glycosidases"/>
    <property type="match status" value="1"/>
</dbReference>
<dbReference type="RefSeq" id="WP_349218207.1">
    <property type="nucleotide sequence ID" value="NZ_JBBMFD010000003.1"/>
</dbReference>
<keyword evidence="5" id="KW-0804">Transcription</keyword>
<accession>A0ABV1DXY0</accession>
<evidence type="ECO:0000256" key="2">
    <source>
        <dbReference type="ARBA" id="ARBA00022801"/>
    </source>
</evidence>
<comment type="caution">
    <text evidence="8">The sequence shown here is derived from an EMBL/GenBank/DDBJ whole genome shotgun (WGS) entry which is preliminary data.</text>
</comment>
<dbReference type="Gene3D" id="3.20.20.80">
    <property type="entry name" value="Glycosidases"/>
    <property type="match status" value="1"/>
</dbReference>
<dbReference type="SUPFAM" id="SSF51215">
    <property type="entry name" value="Regulatory protein AraC"/>
    <property type="match status" value="1"/>
</dbReference>
<evidence type="ECO:0000313" key="8">
    <source>
        <dbReference type="EMBL" id="MEQ2439900.1"/>
    </source>
</evidence>
<dbReference type="InterPro" id="IPR049166">
    <property type="entry name" value="GH39_cat"/>
</dbReference>
<dbReference type="PANTHER" id="PTHR43280:SF34">
    <property type="entry name" value="ARAC-FAMILY TRANSCRIPTIONAL REGULATOR"/>
    <property type="match status" value="1"/>
</dbReference>
<comment type="similarity">
    <text evidence="1">Belongs to the glycosyl hydrolase 39 family.</text>
</comment>
<dbReference type="Pfam" id="PF01229">
    <property type="entry name" value="Glyco_hydro_39"/>
    <property type="match status" value="1"/>
</dbReference>
<dbReference type="InterPro" id="IPR009057">
    <property type="entry name" value="Homeodomain-like_sf"/>
</dbReference>
<proteinExistence type="inferred from homology"/>
<reference evidence="8 9" key="1">
    <citation type="submission" date="2024-03" db="EMBL/GenBank/DDBJ databases">
        <title>Human intestinal bacterial collection.</title>
        <authorList>
            <person name="Pauvert C."/>
            <person name="Hitch T.C.A."/>
            <person name="Clavel T."/>
        </authorList>
    </citation>
    <scope>NUCLEOTIDE SEQUENCE [LARGE SCALE GENOMIC DNA]</scope>
    <source>
        <strain evidence="8 9">CLA-JM-H44</strain>
    </source>
</reference>
<name>A0ABV1DXY0_9FIRM</name>
<sequence length="821" mass="93895">MHELLSFSSRLPFRIYCVTSFNGTWHCHHELNILLPLAGETTLTTSENSIDMKVGQLQIVNPMQMHHVTVRQGDALILLLRIDMKNYYDVWPELKTMTFSLQAPTATDEDLDNVYQLYAEMLMEASTQKDGYALTLLNLCNLLIQQLAKSFQETERRSAALSLKPDDPLSVVLDYIDKNYLSEWSLDTLASVACLNPQYLSRLFHKRVGMPISQYINSVRVRMSLHDLLDTKATILAISQKHGFTTVAAYYKAFRDIYGETPTHYRKNSVNMLARHKLREEHYFDADMLDDILRKLHYHPKPSTPLVETPHKIILNVYDRGKPLHKVWNKICIFEHASDGLGHAWKEQFASLLQEIQYDYIYCGNMLNYYMRVYNESPGSSPMFDYTLVDKLLDTVVPMGVKPVIELGQTSIRLAADTSLGGASPPKNLNYWIDMIRGLMHHLIDRYGKRRVTEWQFAIWNSPDSKRYWAGTKESFYELFCRTFYTVKSFDRNIQVGCSGISLASCYNGWLEGFAAYMRREDVTLDFLGWNVTQVVLADGVRMEEAINLWPTTMKELCKCNKFALGDENAPVRHVAAIRQEMDRLGLNTLPVQISRFNTTLFPDDLLHDISYMGPFIVKNMIAFSELASSVSFSNFTDIRILGTSIMPDGFYGGSGMLSESGIKKSSYNAIWLLTRLGDTVLSVSDNHIITTSDDGCYQILCWNYCHYDAAFASLKLDGFTKTERYGIFPTEMSKTFTFLLNGVNGTYRMKRYRVNREYGSGYDAWLKMGAPTYCHPCDIQILRAKAAPDVKIKTVSFDGQAKIILTLDPHEVTLVEVFNT</sequence>
<dbReference type="InterPro" id="IPR017853">
    <property type="entry name" value="GH"/>
</dbReference>
<dbReference type="EMBL" id="JBBMFD010000003">
    <property type="protein sequence ID" value="MEQ2439900.1"/>
    <property type="molecule type" value="Genomic_DNA"/>
</dbReference>
<dbReference type="Proteomes" id="UP001489509">
    <property type="component" value="Unassembled WGS sequence"/>
</dbReference>
<evidence type="ECO:0000256" key="4">
    <source>
        <dbReference type="ARBA" id="ARBA00023125"/>
    </source>
</evidence>
<dbReference type="PANTHER" id="PTHR43280">
    <property type="entry name" value="ARAC-FAMILY TRANSCRIPTIONAL REGULATOR"/>
    <property type="match status" value="1"/>
</dbReference>
<keyword evidence="2" id="KW-0378">Hydrolase</keyword>
<feature type="domain" description="HTH araC/xylS-type" evidence="7">
    <location>
        <begin position="170"/>
        <end position="268"/>
    </location>
</feature>